<protein>
    <submittedName>
        <fullName evidence="1">Uncharacterized protein</fullName>
    </submittedName>
</protein>
<evidence type="ECO:0000313" key="2">
    <source>
        <dbReference type="Proteomes" id="UP001140949"/>
    </source>
</evidence>
<evidence type="ECO:0000313" key="1">
    <source>
        <dbReference type="EMBL" id="KAJ6822312.1"/>
    </source>
</evidence>
<keyword evidence="2" id="KW-1185">Reference proteome</keyword>
<reference evidence="1" key="1">
    <citation type="journal article" date="2023" name="GigaByte">
        <title>Genome assembly of the bearded iris, Iris pallida Lam.</title>
        <authorList>
            <person name="Bruccoleri R.E."/>
            <person name="Oakeley E.J."/>
            <person name="Faust A.M.E."/>
            <person name="Altorfer M."/>
            <person name="Dessus-Babus S."/>
            <person name="Burckhardt D."/>
            <person name="Oertli M."/>
            <person name="Naumann U."/>
            <person name="Petersen F."/>
            <person name="Wong J."/>
        </authorList>
    </citation>
    <scope>NUCLEOTIDE SEQUENCE</scope>
    <source>
        <strain evidence="1">GSM-AAB239-AS_SAM_17_03QT</strain>
    </source>
</reference>
<comment type="caution">
    <text evidence="1">The sequence shown here is derived from an EMBL/GenBank/DDBJ whole genome shotgun (WGS) entry which is preliminary data.</text>
</comment>
<name>A0AAX6G1B0_IRIPA</name>
<sequence>MAPWVVGARWIRSGSGFGIVGEGGDALALRWGGDLDCQVHIRGSSGGLRRNPRWHSAEQWVQSGRECVSMMSGICVKKILLK</sequence>
<dbReference type="Proteomes" id="UP001140949">
    <property type="component" value="Unassembled WGS sequence"/>
</dbReference>
<gene>
    <name evidence="1" type="ORF">M6B38_388755</name>
</gene>
<reference evidence="1" key="2">
    <citation type="submission" date="2023-04" db="EMBL/GenBank/DDBJ databases">
        <authorList>
            <person name="Bruccoleri R.E."/>
            <person name="Oakeley E.J."/>
            <person name="Faust A.-M."/>
            <person name="Dessus-Babus S."/>
            <person name="Altorfer M."/>
            <person name="Burckhardt D."/>
            <person name="Oertli M."/>
            <person name="Naumann U."/>
            <person name="Petersen F."/>
            <person name="Wong J."/>
        </authorList>
    </citation>
    <scope>NUCLEOTIDE SEQUENCE</scope>
    <source>
        <strain evidence="1">GSM-AAB239-AS_SAM_17_03QT</strain>
        <tissue evidence="1">Leaf</tissue>
    </source>
</reference>
<accession>A0AAX6G1B0</accession>
<dbReference type="AlphaFoldDB" id="A0AAX6G1B0"/>
<organism evidence="1 2">
    <name type="scientific">Iris pallida</name>
    <name type="common">Sweet iris</name>
    <dbReference type="NCBI Taxonomy" id="29817"/>
    <lineage>
        <taxon>Eukaryota</taxon>
        <taxon>Viridiplantae</taxon>
        <taxon>Streptophyta</taxon>
        <taxon>Embryophyta</taxon>
        <taxon>Tracheophyta</taxon>
        <taxon>Spermatophyta</taxon>
        <taxon>Magnoliopsida</taxon>
        <taxon>Liliopsida</taxon>
        <taxon>Asparagales</taxon>
        <taxon>Iridaceae</taxon>
        <taxon>Iridoideae</taxon>
        <taxon>Irideae</taxon>
        <taxon>Iris</taxon>
    </lineage>
</organism>
<dbReference type="EMBL" id="JANAVB010024400">
    <property type="protein sequence ID" value="KAJ6822312.1"/>
    <property type="molecule type" value="Genomic_DNA"/>
</dbReference>
<proteinExistence type="predicted"/>